<sequence>MSQSISIQEAITLITEKMSPENVEHFNTISEHIRNTDSSVTPQRRESLILSIGKEIVKYQAKGKLASDLYGTHFEQFAKTLLADVEQRKPRTLKDKIKFYLMIPWAALTILFAMYTGMGFLNKWRNDGGLISISTSFLFMICGISVLLILVVTKFLEQPVEENEEGELAQTPAIKPFDLKALGAYIGIAVIFAGLGYYLSAWLPTFTLTPWTCLIVFLIGLGGFRVFFRFK</sequence>
<reference evidence="2 3" key="1">
    <citation type="submission" date="2021-03" db="EMBL/GenBank/DDBJ databases">
        <title>Genomic Encyclopedia of Type Strains, Phase IV (KMG-IV): sequencing the most valuable type-strain genomes for metagenomic binning, comparative biology and taxonomic classification.</title>
        <authorList>
            <person name="Goeker M."/>
        </authorList>
    </citation>
    <scope>NUCLEOTIDE SEQUENCE [LARGE SCALE GENOMIC DNA]</scope>
    <source>
        <strain evidence="2 3">DSM 14349</strain>
    </source>
</reference>
<feature type="transmembrane region" description="Helical" evidence="1">
    <location>
        <begin position="208"/>
        <end position="228"/>
    </location>
</feature>
<feature type="transmembrane region" description="Helical" evidence="1">
    <location>
        <begin position="99"/>
        <end position="118"/>
    </location>
</feature>
<gene>
    <name evidence="2" type="ORF">J2Z32_001186</name>
</gene>
<dbReference type="RefSeq" id="WP_210088241.1">
    <property type="nucleotide sequence ID" value="NZ_JAGGKG010000004.1"/>
</dbReference>
<dbReference type="SUPFAM" id="SSF158560">
    <property type="entry name" value="BH3980-like"/>
    <property type="match status" value="1"/>
</dbReference>
<protein>
    <submittedName>
        <fullName evidence="2">Membrane-anchored protein</fullName>
    </submittedName>
</protein>
<keyword evidence="1" id="KW-0472">Membrane</keyword>
<keyword evidence="3" id="KW-1185">Reference proteome</keyword>
<evidence type="ECO:0000256" key="1">
    <source>
        <dbReference type="SAM" id="Phobius"/>
    </source>
</evidence>
<dbReference type="Proteomes" id="UP001519272">
    <property type="component" value="Unassembled WGS sequence"/>
</dbReference>
<dbReference type="Pfam" id="PF06570">
    <property type="entry name" value="DUF1129"/>
    <property type="match status" value="1"/>
</dbReference>
<accession>A0ABS4FPP9</accession>
<dbReference type="InterPro" id="IPR009214">
    <property type="entry name" value="DUF1129"/>
</dbReference>
<evidence type="ECO:0000313" key="3">
    <source>
        <dbReference type="Proteomes" id="UP001519272"/>
    </source>
</evidence>
<comment type="caution">
    <text evidence="2">The sequence shown here is derived from an EMBL/GenBank/DDBJ whole genome shotgun (WGS) entry which is preliminary data.</text>
</comment>
<name>A0ABS4FPP9_9BACL</name>
<keyword evidence="1" id="KW-0812">Transmembrane</keyword>
<dbReference type="EMBL" id="JAGGKG010000004">
    <property type="protein sequence ID" value="MBP1904563.1"/>
    <property type="molecule type" value="Genomic_DNA"/>
</dbReference>
<feature type="transmembrane region" description="Helical" evidence="1">
    <location>
        <begin position="182"/>
        <end position="202"/>
    </location>
</feature>
<feature type="transmembrane region" description="Helical" evidence="1">
    <location>
        <begin position="130"/>
        <end position="152"/>
    </location>
</feature>
<keyword evidence="1" id="KW-1133">Transmembrane helix</keyword>
<organism evidence="2 3">
    <name type="scientific">Paenibacillus turicensis</name>
    <dbReference type="NCBI Taxonomy" id="160487"/>
    <lineage>
        <taxon>Bacteria</taxon>
        <taxon>Bacillati</taxon>
        <taxon>Bacillota</taxon>
        <taxon>Bacilli</taxon>
        <taxon>Bacillales</taxon>
        <taxon>Paenibacillaceae</taxon>
        <taxon>Paenibacillus</taxon>
    </lineage>
</organism>
<proteinExistence type="predicted"/>
<evidence type="ECO:0000313" key="2">
    <source>
        <dbReference type="EMBL" id="MBP1904563.1"/>
    </source>
</evidence>